<accession>A0AAW1JER8</accession>
<keyword evidence="2" id="KW-1185">Reference proteome</keyword>
<dbReference type="GO" id="GO:0071897">
    <property type="term" value="P:DNA biosynthetic process"/>
    <property type="evidence" value="ECO:0007669"/>
    <property type="project" value="UniProtKB-ARBA"/>
</dbReference>
<dbReference type="AlphaFoldDB" id="A0AAW1JER8"/>
<evidence type="ECO:0000313" key="1">
    <source>
        <dbReference type="EMBL" id="KAK9701241.1"/>
    </source>
</evidence>
<name>A0AAW1JER8_POPJA</name>
<sequence>MNSLRDDIKQFWEIEEVNIPNYQKTDNDICEEHFISNVSRASDGRFIVRIPLKFSPMLLGDLREQALSRLAKLEAKLKSSPTLRSEYSSFLQEYYDLGHMSPSINNDDSLPSFILPHHSVLKQDSVTTKLRVVLPQRGGLYGSATTTTGWSLNDLQYTGPSVINDIFKILITVRQYKFLVNADVAKMYRQIWIHPDDRCLQKIFWRNNENEEPRLYTLNTVTYGTSSAPFLAIRCLQQAAYENQHIFPDNIPEMKKNFTSLVNVKQDLFPFHNYSSYTRLKRAIAYCIRFINNLRKPIGQRKLGFLDTNELQNATNVLVKWAQEESFSADIAIIKTNLQLNLKSNLSSLSPFLDNNGLLRVGGRLEHSNSGYTVNHPLLLNGKHHLTKLILEEAHKKLLHVGPHTFKW</sequence>
<dbReference type="EMBL" id="JASPKY010000418">
    <property type="protein sequence ID" value="KAK9701241.1"/>
    <property type="molecule type" value="Genomic_DNA"/>
</dbReference>
<protein>
    <recommendedName>
        <fullName evidence="3">Reverse transcriptase domain-containing protein</fullName>
    </recommendedName>
</protein>
<organism evidence="1 2">
    <name type="scientific">Popillia japonica</name>
    <name type="common">Japanese beetle</name>
    <dbReference type="NCBI Taxonomy" id="7064"/>
    <lineage>
        <taxon>Eukaryota</taxon>
        <taxon>Metazoa</taxon>
        <taxon>Ecdysozoa</taxon>
        <taxon>Arthropoda</taxon>
        <taxon>Hexapoda</taxon>
        <taxon>Insecta</taxon>
        <taxon>Pterygota</taxon>
        <taxon>Neoptera</taxon>
        <taxon>Endopterygota</taxon>
        <taxon>Coleoptera</taxon>
        <taxon>Polyphaga</taxon>
        <taxon>Scarabaeiformia</taxon>
        <taxon>Scarabaeidae</taxon>
        <taxon>Rutelinae</taxon>
        <taxon>Popillia</taxon>
    </lineage>
</organism>
<comment type="caution">
    <text evidence="1">The sequence shown here is derived from an EMBL/GenBank/DDBJ whole genome shotgun (WGS) entry which is preliminary data.</text>
</comment>
<evidence type="ECO:0008006" key="3">
    <source>
        <dbReference type="Google" id="ProtNLM"/>
    </source>
</evidence>
<dbReference type="InterPro" id="IPR043502">
    <property type="entry name" value="DNA/RNA_pol_sf"/>
</dbReference>
<evidence type="ECO:0000313" key="2">
    <source>
        <dbReference type="Proteomes" id="UP001458880"/>
    </source>
</evidence>
<reference evidence="1 2" key="1">
    <citation type="journal article" date="2024" name="BMC Genomics">
        <title>De novo assembly and annotation of Popillia japonica's genome with initial clues to its potential as an invasive pest.</title>
        <authorList>
            <person name="Cucini C."/>
            <person name="Boschi S."/>
            <person name="Funari R."/>
            <person name="Cardaioli E."/>
            <person name="Iannotti N."/>
            <person name="Marturano G."/>
            <person name="Paoli F."/>
            <person name="Bruttini M."/>
            <person name="Carapelli A."/>
            <person name="Frati F."/>
            <person name="Nardi F."/>
        </authorList>
    </citation>
    <scope>NUCLEOTIDE SEQUENCE [LARGE SCALE GENOMIC DNA]</scope>
    <source>
        <strain evidence="1">DMR45628</strain>
    </source>
</reference>
<proteinExistence type="predicted"/>
<dbReference type="PANTHER" id="PTHR47331">
    <property type="entry name" value="PHD-TYPE DOMAIN-CONTAINING PROTEIN"/>
    <property type="match status" value="1"/>
</dbReference>
<dbReference type="PANTHER" id="PTHR47331:SF5">
    <property type="entry name" value="RIBONUCLEASE H"/>
    <property type="match status" value="1"/>
</dbReference>
<dbReference type="Proteomes" id="UP001458880">
    <property type="component" value="Unassembled WGS sequence"/>
</dbReference>
<dbReference type="SUPFAM" id="SSF56672">
    <property type="entry name" value="DNA/RNA polymerases"/>
    <property type="match status" value="1"/>
</dbReference>
<gene>
    <name evidence="1" type="ORF">QE152_g30737</name>
</gene>